<proteinExistence type="predicted"/>
<accession>A0A1I4I3V6</accession>
<dbReference type="AlphaFoldDB" id="A0A1I4I3V6"/>
<dbReference type="STRING" id="1123291.SAMN04490355_1006107"/>
<organism evidence="1 2">
    <name type="scientific">Pelosinus propionicus DSM 13327</name>
    <dbReference type="NCBI Taxonomy" id="1123291"/>
    <lineage>
        <taxon>Bacteria</taxon>
        <taxon>Bacillati</taxon>
        <taxon>Bacillota</taxon>
        <taxon>Negativicutes</taxon>
        <taxon>Selenomonadales</taxon>
        <taxon>Sporomusaceae</taxon>
        <taxon>Pelosinus</taxon>
    </lineage>
</organism>
<gene>
    <name evidence="1" type="ORF">SAMN04490355_1006107</name>
</gene>
<protein>
    <submittedName>
        <fullName evidence="1">Uncharacterized protein</fullName>
    </submittedName>
</protein>
<name>A0A1I4I3V6_9FIRM</name>
<reference evidence="2" key="1">
    <citation type="submission" date="2016-10" db="EMBL/GenBank/DDBJ databases">
        <authorList>
            <person name="Varghese N."/>
            <person name="Submissions S."/>
        </authorList>
    </citation>
    <scope>NUCLEOTIDE SEQUENCE [LARGE SCALE GENOMIC DNA]</scope>
    <source>
        <strain evidence="2">DSM 13327</strain>
    </source>
</reference>
<evidence type="ECO:0000313" key="1">
    <source>
        <dbReference type="EMBL" id="SFL49035.1"/>
    </source>
</evidence>
<sequence length="31" mass="3629">MWGLLIIQLAVMGYLWCYLTNRTEGLIAKEE</sequence>
<dbReference type="Proteomes" id="UP000199520">
    <property type="component" value="Unassembled WGS sequence"/>
</dbReference>
<keyword evidence="2" id="KW-1185">Reference proteome</keyword>
<evidence type="ECO:0000313" key="2">
    <source>
        <dbReference type="Proteomes" id="UP000199520"/>
    </source>
</evidence>
<dbReference type="EMBL" id="FOTS01000006">
    <property type="protein sequence ID" value="SFL49035.1"/>
    <property type="molecule type" value="Genomic_DNA"/>
</dbReference>